<dbReference type="CDD" id="cd00077">
    <property type="entry name" value="HDc"/>
    <property type="match status" value="1"/>
</dbReference>
<dbReference type="GO" id="GO:0004383">
    <property type="term" value="F:guanylate cyclase activity"/>
    <property type="evidence" value="ECO:0007669"/>
    <property type="project" value="UniProtKB-EC"/>
</dbReference>
<proteinExistence type="predicted"/>
<name>A0A6I6DGQ6_9FIRM</name>
<dbReference type="EC" id="4.6.1.2" evidence="2"/>
<dbReference type="Gene3D" id="1.10.3210.10">
    <property type="entry name" value="Hypothetical protein af1432"/>
    <property type="match status" value="1"/>
</dbReference>
<dbReference type="KEGG" id="salq:SYNTR_0977"/>
<accession>A0A6I6DGQ6</accession>
<sequence>MHNHIIENLKVLSLMHDIGKIAISDSILNKPGRLNKKECFEMKKHTEIGHRIAEVTPEFSHIAHERFDGKGYPQGLKGLSIPLESRILAIVDAYDAMTNDRAYRKAMSCKKAIQEITKNSGTQFDPLLVKVFTETIIDEKKTPKTREYP</sequence>
<evidence type="ECO:0000259" key="1">
    <source>
        <dbReference type="PROSITE" id="PS51832"/>
    </source>
</evidence>
<evidence type="ECO:0000313" key="2">
    <source>
        <dbReference type="EMBL" id="QGT99570.1"/>
    </source>
</evidence>
<keyword evidence="3" id="KW-1185">Reference proteome</keyword>
<protein>
    <submittedName>
        <fullName evidence="2">Adenylate/guanylate cyclase</fullName>
        <ecNumber evidence="2">4.6.1.2</ecNumber>
    </submittedName>
</protein>
<dbReference type="PANTHER" id="PTHR43155:SF2">
    <property type="entry name" value="CYCLIC DI-GMP PHOSPHODIESTERASE PA4108"/>
    <property type="match status" value="1"/>
</dbReference>
<dbReference type="InterPro" id="IPR003607">
    <property type="entry name" value="HD/PDEase_dom"/>
</dbReference>
<dbReference type="Proteomes" id="UP000426444">
    <property type="component" value="Chromosome"/>
</dbReference>
<dbReference type="RefSeq" id="WP_243140236.1">
    <property type="nucleotide sequence ID" value="NZ_CP046457.1"/>
</dbReference>
<dbReference type="AlphaFoldDB" id="A0A6I6DGQ6"/>
<dbReference type="PANTHER" id="PTHR43155">
    <property type="entry name" value="CYCLIC DI-GMP PHOSPHODIESTERASE PA4108-RELATED"/>
    <property type="match status" value="1"/>
</dbReference>
<reference evidence="3" key="1">
    <citation type="journal article" date="2019" name="Microbiology">
        <title>Complete Genome Sequence of an Uncultured Bacterium of the Candidate Phylum Bipolaricaulota.</title>
        <authorList>
            <person name="Kadnikov V.V."/>
            <person name="Mardanov A.V."/>
            <person name="Beletsky A.V."/>
            <person name="Frank Y.A."/>
            <person name="Karnachuk O.V."/>
            <person name="Ravin N.V."/>
        </authorList>
    </citation>
    <scope>NUCLEOTIDE SEQUENCE [LARGE SCALE GENOMIC DNA]</scope>
</reference>
<dbReference type="Pfam" id="PF13487">
    <property type="entry name" value="HD_5"/>
    <property type="match status" value="1"/>
</dbReference>
<dbReference type="SUPFAM" id="SSF109604">
    <property type="entry name" value="HD-domain/PDEase-like"/>
    <property type="match status" value="1"/>
</dbReference>
<gene>
    <name evidence="2" type="ORF">SYNTR_0977</name>
</gene>
<keyword evidence="2" id="KW-0456">Lyase</keyword>
<dbReference type="InterPro" id="IPR037522">
    <property type="entry name" value="HD_GYP_dom"/>
</dbReference>
<feature type="domain" description="HD-GYP" evidence="1">
    <location>
        <begin position="1"/>
        <end position="148"/>
    </location>
</feature>
<evidence type="ECO:0000313" key="3">
    <source>
        <dbReference type="Proteomes" id="UP000426444"/>
    </source>
</evidence>
<organism evidence="2 3">
    <name type="scientific">Candidatus Syntrophocurvum alkaliphilum</name>
    <dbReference type="NCBI Taxonomy" id="2293317"/>
    <lineage>
        <taxon>Bacteria</taxon>
        <taxon>Bacillati</taxon>
        <taxon>Bacillota</taxon>
        <taxon>Clostridia</taxon>
        <taxon>Eubacteriales</taxon>
        <taxon>Syntrophomonadaceae</taxon>
        <taxon>Candidatus Syntrophocurvum</taxon>
    </lineage>
</organism>
<dbReference type="EMBL" id="CP046457">
    <property type="protein sequence ID" value="QGT99570.1"/>
    <property type="molecule type" value="Genomic_DNA"/>
</dbReference>
<dbReference type="PROSITE" id="PS51832">
    <property type="entry name" value="HD_GYP"/>
    <property type="match status" value="1"/>
</dbReference>